<protein>
    <submittedName>
        <fullName evidence="2">PilZ domain protein</fullName>
    </submittedName>
</protein>
<dbReference type="InterPro" id="IPR009875">
    <property type="entry name" value="PilZ_domain"/>
</dbReference>
<dbReference type="KEGG" id="anh:A6F65_01718"/>
<name>A0A1C7D9A9_9SPHN</name>
<gene>
    <name evidence="2" type="ORF">A6F65_01718</name>
</gene>
<dbReference type="STRING" id="645517.A6F65_01718"/>
<dbReference type="Pfam" id="PF07238">
    <property type="entry name" value="PilZ"/>
    <property type="match status" value="1"/>
</dbReference>
<dbReference type="EMBL" id="CP016545">
    <property type="protein sequence ID" value="ANU08015.1"/>
    <property type="molecule type" value="Genomic_DNA"/>
</dbReference>
<reference evidence="2 3" key="1">
    <citation type="submission" date="2016-07" db="EMBL/GenBank/DDBJ databases">
        <title>Complete genome sequence of Altererythrobacter namhicola JCM 16345T, containing esterase-encoding genes.</title>
        <authorList>
            <person name="Cheng H."/>
            <person name="Wu Y.-H."/>
            <person name="Jian S.-L."/>
            <person name="Huo Y.-Y."/>
            <person name="Wang C.-S."/>
            <person name="Xu X.-W."/>
        </authorList>
    </citation>
    <scope>NUCLEOTIDE SEQUENCE [LARGE SCALE GENOMIC DNA]</scope>
    <source>
        <strain evidence="2 3">JCM 16345</strain>
    </source>
</reference>
<evidence type="ECO:0000313" key="3">
    <source>
        <dbReference type="Proteomes" id="UP000092698"/>
    </source>
</evidence>
<dbReference type="Gene3D" id="2.40.10.220">
    <property type="entry name" value="predicted glycosyltransferase like domains"/>
    <property type="match status" value="1"/>
</dbReference>
<evidence type="ECO:0000259" key="1">
    <source>
        <dbReference type="Pfam" id="PF07238"/>
    </source>
</evidence>
<dbReference type="Proteomes" id="UP000092698">
    <property type="component" value="Chromosome"/>
</dbReference>
<sequence>MVASGAQLSVTDKRRAARHPVDYPVIGEHRDRGDIDLHISNISAHGFLVDGGEDLARGDRVIVRLPVVGRIEAYCMWTSDSRHGMQFERIIRLDDFMAMIGEMQPNPRLRKPR</sequence>
<dbReference type="GO" id="GO:0035438">
    <property type="term" value="F:cyclic-di-GMP binding"/>
    <property type="evidence" value="ECO:0007669"/>
    <property type="project" value="InterPro"/>
</dbReference>
<dbReference type="SUPFAM" id="SSF141371">
    <property type="entry name" value="PilZ domain-like"/>
    <property type="match status" value="1"/>
</dbReference>
<accession>A0A1C7D9A9</accession>
<dbReference type="RefSeq" id="WP_067787769.1">
    <property type="nucleotide sequence ID" value="NZ_CP016545.1"/>
</dbReference>
<organism evidence="2 3">
    <name type="scientific">Paraurantiacibacter namhicola</name>
    <dbReference type="NCBI Taxonomy" id="645517"/>
    <lineage>
        <taxon>Bacteria</taxon>
        <taxon>Pseudomonadati</taxon>
        <taxon>Pseudomonadota</taxon>
        <taxon>Alphaproteobacteria</taxon>
        <taxon>Sphingomonadales</taxon>
        <taxon>Erythrobacteraceae</taxon>
        <taxon>Paraurantiacibacter</taxon>
    </lineage>
</organism>
<keyword evidence="3" id="KW-1185">Reference proteome</keyword>
<evidence type="ECO:0000313" key="2">
    <source>
        <dbReference type="EMBL" id="ANU08015.1"/>
    </source>
</evidence>
<dbReference type="AlphaFoldDB" id="A0A1C7D9A9"/>
<dbReference type="PATRIC" id="fig|645517.4.peg.1705"/>
<feature type="domain" description="PilZ" evidence="1">
    <location>
        <begin position="12"/>
        <end position="90"/>
    </location>
</feature>
<proteinExistence type="predicted"/>
<dbReference type="OrthoDB" id="9806898at2"/>